<dbReference type="InterPro" id="IPR036291">
    <property type="entry name" value="NAD(P)-bd_dom_sf"/>
</dbReference>
<dbReference type="InterPro" id="IPR011032">
    <property type="entry name" value="GroES-like_sf"/>
</dbReference>
<evidence type="ECO:0000313" key="9">
    <source>
        <dbReference type="Proteomes" id="UP001055460"/>
    </source>
</evidence>
<keyword evidence="4 6" id="KW-0862">Zinc</keyword>
<dbReference type="Proteomes" id="UP001055460">
    <property type="component" value="Plasmid pB"/>
</dbReference>
<dbReference type="GO" id="GO:0016616">
    <property type="term" value="F:oxidoreductase activity, acting on the CH-OH group of donors, NAD or NADP as acceptor"/>
    <property type="evidence" value="ECO:0007669"/>
    <property type="project" value="UniProtKB-ARBA"/>
</dbReference>
<dbReference type="Gene3D" id="3.40.50.720">
    <property type="entry name" value="NAD(P)-binding Rossmann-like Domain"/>
    <property type="match status" value="1"/>
</dbReference>
<geneLocation type="plasmid" evidence="8 9">
    <name>pB</name>
</geneLocation>
<dbReference type="SMART" id="SM00829">
    <property type="entry name" value="PKS_ER"/>
    <property type="match status" value="1"/>
</dbReference>
<gene>
    <name evidence="8" type="ORF">NE863_33525</name>
</gene>
<dbReference type="SUPFAM" id="SSF50129">
    <property type="entry name" value="GroES-like"/>
    <property type="match status" value="1"/>
</dbReference>
<evidence type="ECO:0000256" key="4">
    <source>
        <dbReference type="ARBA" id="ARBA00022833"/>
    </source>
</evidence>
<sequence>MRAVVAHAAHDLRLEERPAAVEPGEGEVLVRVAAGGICGSDLHYYHNGGFGTVRLREPMILGHEASGTVAALGRGVTNLSVGDLVAINPSLPCGQCEECQRGFRNHCNDMLFRGSAMRFPHAQGLFREALIVPAYLLYPVGPGVNAGLAALAEPFAVCLHAVKQAGSLLGKKILVSGCGPIGCLTIAAARLAGAQHIVACDVMAEPLKVADRIGAHEIVVNGADATGLDRYKAGKGTIDVAFDCSGHPAAVATAIECLRPRGTLIAVGLGGAMTFPLPSVVAKELVVAGSFRFDAEFGEAVGLISSRRVDLFPLISHTYPLDRAVEAFDIAGDRSRTMKVQLSFEKSA</sequence>
<dbReference type="Gene3D" id="3.90.180.10">
    <property type="entry name" value="Medium-chain alcohol dehydrogenases, catalytic domain"/>
    <property type="match status" value="1"/>
</dbReference>
<evidence type="ECO:0000259" key="7">
    <source>
        <dbReference type="SMART" id="SM00829"/>
    </source>
</evidence>
<evidence type="ECO:0000256" key="6">
    <source>
        <dbReference type="RuleBase" id="RU361277"/>
    </source>
</evidence>
<dbReference type="CDD" id="cd08232">
    <property type="entry name" value="idonate-5-DH"/>
    <property type="match status" value="1"/>
</dbReference>
<reference evidence="8" key="1">
    <citation type="submission" date="2022-06" db="EMBL/GenBank/DDBJ databases">
        <title>Physiological and biochemical characterization and genomic elucidation of a strain of the genus Ensifer adhaerens M8 that combines arsenic oxidation and chromium reduction.</title>
        <authorList>
            <person name="Li X."/>
            <person name="Yu c."/>
        </authorList>
    </citation>
    <scope>NUCLEOTIDE SEQUENCE</scope>
    <source>
        <strain evidence="8">M8</strain>
        <plasmid evidence="8">pB</plasmid>
    </source>
</reference>
<dbReference type="RefSeq" id="WP_252161043.1">
    <property type="nucleotide sequence ID" value="NZ_CP098809.1"/>
</dbReference>
<keyword evidence="8" id="KW-0614">Plasmid</keyword>
<proteinExistence type="inferred from homology"/>
<dbReference type="InterPro" id="IPR013149">
    <property type="entry name" value="ADH-like_C"/>
</dbReference>
<dbReference type="PANTHER" id="PTHR43161:SF9">
    <property type="entry name" value="SORBITOL DEHYDROGENASE"/>
    <property type="match status" value="1"/>
</dbReference>
<dbReference type="InterPro" id="IPR020843">
    <property type="entry name" value="ER"/>
</dbReference>
<feature type="domain" description="Enoyl reductase (ER)" evidence="7">
    <location>
        <begin position="7"/>
        <end position="342"/>
    </location>
</feature>
<accession>A0A9Q8YDT1</accession>
<dbReference type="InterPro" id="IPR013154">
    <property type="entry name" value="ADH-like_N"/>
</dbReference>
<evidence type="ECO:0000256" key="2">
    <source>
        <dbReference type="ARBA" id="ARBA00008072"/>
    </source>
</evidence>
<evidence type="ECO:0000256" key="5">
    <source>
        <dbReference type="ARBA" id="ARBA00023002"/>
    </source>
</evidence>
<keyword evidence="3 6" id="KW-0479">Metal-binding</keyword>
<dbReference type="Pfam" id="PF08240">
    <property type="entry name" value="ADH_N"/>
    <property type="match status" value="1"/>
</dbReference>
<dbReference type="AlphaFoldDB" id="A0A9Q8YDT1"/>
<dbReference type="PROSITE" id="PS00059">
    <property type="entry name" value="ADH_ZINC"/>
    <property type="match status" value="1"/>
</dbReference>
<dbReference type="InterPro" id="IPR002328">
    <property type="entry name" value="ADH_Zn_CS"/>
</dbReference>
<comment type="cofactor">
    <cofactor evidence="1 6">
        <name>Zn(2+)</name>
        <dbReference type="ChEBI" id="CHEBI:29105"/>
    </cofactor>
</comment>
<keyword evidence="5" id="KW-0560">Oxidoreductase</keyword>
<name>A0A9Q8YDT1_ENSAD</name>
<evidence type="ECO:0000256" key="1">
    <source>
        <dbReference type="ARBA" id="ARBA00001947"/>
    </source>
</evidence>
<organism evidence="8 9">
    <name type="scientific">Ensifer adhaerens</name>
    <name type="common">Sinorhizobium morelense</name>
    <dbReference type="NCBI Taxonomy" id="106592"/>
    <lineage>
        <taxon>Bacteria</taxon>
        <taxon>Pseudomonadati</taxon>
        <taxon>Pseudomonadota</taxon>
        <taxon>Alphaproteobacteria</taxon>
        <taxon>Hyphomicrobiales</taxon>
        <taxon>Rhizobiaceae</taxon>
        <taxon>Sinorhizobium/Ensifer group</taxon>
        <taxon>Ensifer</taxon>
    </lineage>
</organism>
<dbReference type="GO" id="GO:0008270">
    <property type="term" value="F:zinc ion binding"/>
    <property type="evidence" value="ECO:0007669"/>
    <property type="project" value="InterPro"/>
</dbReference>
<dbReference type="Pfam" id="PF00107">
    <property type="entry name" value="ADH_zinc_N"/>
    <property type="match status" value="1"/>
</dbReference>
<protein>
    <submittedName>
        <fullName evidence="8">L-idonate 5-dehydrogenase</fullName>
    </submittedName>
</protein>
<dbReference type="PANTHER" id="PTHR43161">
    <property type="entry name" value="SORBITOL DEHYDROGENASE"/>
    <property type="match status" value="1"/>
</dbReference>
<dbReference type="SUPFAM" id="SSF51735">
    <property type="entry name" value="NAD(P)-binding Rossmann-fold domains"/>
    <property type="match status" value="1"/>
</dbReference>
<evidence type="ECO:0000256" key="3">
    <source>
        <dbReference type="ARBA" id="ARBA00022723"/>
    </source>
</evidence>
<comment type="similarity">
    <text evidence="2 6">Belongs to the zinc-containing alcohol dehydrogenase family.</text>
</comment>
<dbReference type="EMBL" id="CP098809">
    <property type="protein sequence ID" value="USJ27375.1"/>
    <property type="molecule type" value="Genomic_DNA"/>
</dbReference>
<evidence type="ECO:0000313" key="8">
    <source>
        <dbReference type="EMBL" id="USJ27375.1"/>
    </source>
</evidence>